<accession>A0ABN6Y5Z8</accession>
<name>A0ABN6Y5Z8_9MICO</name>
<dbReference type="InterPro" id="IPR029057">
    <property type="entry name" value="PRTase-like"/>
</dbReference>
<protein>
    <submittedName>
        <fullName evidence="1">Ribose-phosphate pyrophosphokinase</fullName>
    </submittedName>
</protein>
<dbReference type="PANTHER" id="PTHR10210">
    <property type="entry name" value="RIBOSE-PHOSPHATE DIPHOSPHOKINASE FAMILY MEMBER"/>
    <property type="match status" value="1"/>
</dbReference>
<organism evidence="1 2">
    <name type="scientific">Frondihabitans sucicola</name>
    <dbReference type="NCBI Taxonomy" id="1268041"/>
    <lineage>
        <taxon>Bacteria</taxon>
        <taxon>Bacillati</taxon>
        <taxon>Actinomycetota</taxon>
        <taxon>Actinomycetes</taxon>
        <taxon>Micrococcales</taxon>
        <taxon>Microbacteriaceae</taxon>
        <taxon>Frondihabitans</taxon>
    </lineage>
</organism>
<dbReference type="CDD" id="cd06223">
    <property type="entry name" value="PRTases_typeI"/>
    <property type="match status" value="1"/>
</dbReference>
<dbReference type="SUPFAM" id="SSF53271">
    <property type="entry name" value="PRTase-like"/>
    <property type="match status" value="1"/>
</dbReference>
<dbReference type="InterPro" id="IPR000836">
    <property type="entry name" value="PRTase_dom"/>
</dbReference>
<keyword evidence="2" id="KW-1185">Reference proteome</keyword>
<dbReference type="Gene3D" id="3.40.50.2020">
    <property type="match status" value="2"/>
</dbReference>
<evidence type="ECO:0000313" key="2">
    <source>
        <dbReference type="Proteomes" id="UP001321486"/>
    </source>
</evidence>
<dbReference type="Proteomes" id="UP001321486">
    <property type="component" value="Plasmid pNBRC108728a"/>
</dbReference>
<dbReference type="RefSeq" id="WP_286346885.1">
    <property type="nucleotide sequence ID" value="NZ_AP027733.1"/>
</dbReference>
<sequence length="294" mass="32076">MISFHSKSTTEHVKGLHLISGDTPITFPSGERHIFDRATNEVPNYVDIRSADANDYVQAAMWANMQHRKGFPVTAVIPFLIGARQDHAHEFGVQAYADLINSIHADRVVAFDTHSHVIEGLVDNLVVVEPARLVRKAIVGKDRENMAYDGIICPDHGAIERTQRIADICHLPVFHAEKHRDTATGELSGFSVEPLNPNGKYLVCDDICDGGGTFMGLADATGLDRDHLDLYVSHGVFSGRAAQLAERYGRVFTTDSLDTAAVSPLKATVINLLPFLMTDILPVKVDAASVTLVA</sequence>
<evidence type="ECO:0000313" key="1">
    <source>
        <dbReference type="EMBL" id="BDZ52603.1"/>
    </source>
</evidence>
<dbReference type="PANTHER" id="PTHR10210:SF41">
    <property type="entry name" value="RIBOSE-PHOSPHATE PYROPHOSPHOKINASE 1, CHLOROPLASTIC"/>
    <property type="match status" value="1"/>
</dbReference>
<geneLocation type="plasmid" evidence="1 2">
    <name>pNBRC108728a</name>
</geneLocation>
<reference evidence="2" key="1">
    <citation type="journal article" date="2019" name="Int. J. Syst. Evol. Microbiol.">
        <title>The Global Catalogue of Microorganisms (GCM) 10K type strain sequencing project: providing services to taxonomists for standard genome sequencing and annotation.</title>
        <authorList>
            <consortium name="The Broad Institute Genomics Platform"/>
            <consortium name="The Broad Institute Genome Sequencing Center for Infectious Disease"/>
            <person name="Wu L."/>
            <person name="Ma J."/>
        </authorList>
    </citation>
    <scope>NUCLEOTIDE SEQUENCE [LARGE SCALE GENOMIC DNA]</scope>
    <source>
        <strain evidence="2">NBRC 108728</strain>
    </source>
</reference>
<dbReference type="InterPro" id="IPR005946">
    <property type="entry name" value="Rib-P_diPkinase"/>
</dbReference>
<dbReference type="EMBL" id="AP027733">
    <property type="protein sequence ID" value="BDZ52603.1"/>
    <property type="molecule type" value="Genomic_DNA"/>
</dbReference>
<keyword evidence="1" id="KW-0614">Plasmid</keyword>
<gene>
    <name evidence="1" type="primary">prs</name>
    <name evidence="1" type="ORF">GCM10025867_48440</name>
</gene>
<proteinExistence type="predicted"/>